<comment type="caution">
    <text evidence="7">The sequence shown here is derived from an EMBL/GenBank/DDBJ whole genome shotgun (WGS) entry which is preliminary data.</text>
</comment>
<keyword evidence="8" id="KW-1185">Reference proteome</keyword>
<dbReference type="InterPro" id="IPR020846">
    <property type="entry name" value="MFS_dom"/>
</dbReference>
<dbReference type="GO" id="GO:0022857">
    <property type="term" value="F:transmembrane transporter activity"/>
    <property type="evidence" value="ECO:0007669"/>
    <property type="project" value="InterPro"/>
</dbReference>
<keyword evidence="2" id="KW-0813">Transport</keyword>
<proteinExistence type="predicted"/>
<evidence type="ECO:0000256" key="2">
    <source>
        <dbReference type="ARBA" id="ARBA00022448"/>
    </source>
</evidence>
<dbReference type="SUPFAM" id="SSF103473">
    <property type="entry name" value="MFS general substrate transporter"/>
    <property type="match status" value="1"/>
</dbReference>
<dbReference type="EMBL" id="QRAS01000002">
    <property type="protein sequence ID" value="RDL06490.1"/>
    <property type="molecule type" value="Genomic_DNA"/>
</dbReference>
<sequence>MQIHPTTDDEASKPYHVEVEPRVLYIATLIQSTGASLLWPITTLYMHDELHETMTTTGIVLMGMSLMMMLGSWLGGQLFDRWHPYKAIVTAVIFATAILTTLTLQHSWPAFAGLLMLTGLADGAIYTLLNAYTATVTSRDSRQVFNMQYLFMNVGVVLGTLTVGFLFDHGAKLVFGTATAMYVIFSVLVILTFNVPGMTKQAARSAAKAARSTFKPPFLIYILLGLTFSLYLGYILWETVIATHMIALGLTTQDYSMLWTINGIVIIIGQVILNRFLADVSFKLTVLGGTTLFAISFIFLMFARTYTDFLVAFLILTVGELLASPQIPAWIDAIGNPNAKGQEQGYVTMMISFGRALGPFYGGVMIDHGSYKLLFFSIFGLLMGFSILSWLVDNRLKMAHKKARSSQ</sequence>
<evidence type="ECO:0000313" key="8">
    <source>
        <dbReference type="Proteomes" id="UP000254912"/>
    </source>
</evidence>
<dbReference type="PROSITE" id="PS50850">
    <property type="entry name" value="MFS"/>
    <property type="match status" value="1"/>
</dbReference>
<dbReference type="PANTHER" id="PTHR23517">
    <property type="entry name" value="RESISTANCE PROTEIN MDTM, PUTATIVE-RELATED-RELATED"/>
    <property type="match status" value="1"/>
</dbReference>
<keyword evidence="5" id="KW-1133">Transmembrane helix</keyword>
<dbReference type="PANTHER" id="PTHR23517:SF10">
    <property type="entry name" value="MAJOR FACILITATOR SUPERFAMILY (MFS) PROFILE DOMAIN-CONTAINING PROTEIN"/>
    <property type="match status" value="1"/>
</dbReference>
<gene>
    <name evidence="7" type="ORF">DFP99_0868</name>
</gene>
<evidence type="ECO:0000256" key="4">
    <source>
        <dbReference type="ARBA" id="ARBA00022692"/>
    </source>
</evidence>
<evidence type="ECO:0000256" key="1">
    <source>
        <dbReference type="ARBA" id="ARBA00004651"/>
    </source>
</evidence>
<dbReference type="GeneID" id="94545395"/>
<protein>
    <submittedName>
        <fullName evidence="7">Putative MFS family arabinose efflux permease</fullName>
    </submittedName>
</protein>
<keyword evidence="3" id="KW-1003">Cell membrane</keyword>
<dbReference type="Gene3D" id="1.20.1250.20">
    <property type="entry name" value="MFS general substrate transporter like domains"/>
    <property type="match status" value="2"/>
</dbReference>
<dbReference type="Proteomes" id="UP000254912">
    <property type="component" value="Unassembled WGS sequence"/>
</dbReference>
<accession>A0A288QL32</accession>
<dbReference type="GO" id="GO:0005886">
    <property type="term" value="C:plasma membrane"/>
    <property type="evidence" value="ECO:0007669"/>
    <property type="project" value="UniProtKB-SubCell"/>
</dbReference>
<dbReference type="InterPro" id="IPR036259">
    <property type="entry name" value="MFS_trans_sf"/>
</dbReference>
<keyword evidence="6" id="KW-0472">Membrane</keyword>
<dbReference type="InterPro" id="IPR050171">
    <property type="entry name" value="MFS_Transporters"/>
</dbReference>
<dbReference type="InterPro" id="IPR011701">
    <property type="entry name" value="MFS"/>
</dbReference>
<evidence type="ECO:0000256" key="6">
    <source>
        <dbReference type="ARBA" id="ARBA00023136"/>
    </source>
</evidence>
<evidence type="ECO:0000256" key="5">
    <source>
        <dbReference type="ARBA" id="ARBA00022989"/>
    </source>
</evidence>
<evidence type="ECO:0000313" key="7">
    <source>
        <dbReference type="EMBL" id="RDL06490.1"/>
    </source>
</evidence>
<organism evidence="7 8">
    <name type="scientific">Weissella soli</name>
    <dbReference type="NCBI Taxonomy" id="155866"/>
    <lineage>
        <taxon>Bacteria</taxon>
        <taxon>Bacillati</taxon>
        <taxon>Bacillota</taxon>
        <taxon>Bacilli</taxon>
        <taxon>Lactobacillales</taxon>
        <taxon>Lactobacillaceae</taxon>
        <taxon>Weissella</taxon>
    </lineage>
</organism>
<name>A0A288QL32_9LACO</name>
<dbReference type="RefSeq" id="WP_070229499.1">
    <property type="nucleotide sequence ID" value="NZ_BJYO01000003.1"/>
</dbReference>
<reference evidence="7 8" key="1">
    <citation type="submission" date="2018-07" db="EMBL/GenBank/DDBJ databases">
        <title>Genomic Encyclopedia of Type Strains, Phase III (KMG-III): the genomes of soil and plant-associated and newly described type strains.</title>
        <authorList>
            <person name="Whitman W."/>
        </authorList>
    </citation>
    <scope>NUCLEOTIDE SEQUENCE [LARGE SCALE GENOMIC DNA]</scope>
    <source>
        <strain evidence="7 8">CECT 7031</strain>
    </source>
</reference>
<dbReference type="AlphaFoldDB" id="A0A288QL32"/>
<evidence type="ECO:0000256" key="3">
    <source>
        <dbReference type="ARBA" id="ARBA00022475"/>
    </source>
</evidence>
<comment type="subcellular location">
    <subcellularLocation>
        <location evidence="1">Cell membrane</location>
        <topology evidence="1">Multi-pass membrane protein</topology>
    </subcellularLocation>
</comment>
<dbReference type="KEGG" id="wso:WSWS_00183"/>
<dbReference type="Pfam" id="PF07690">
    <property type="entry name" value="MFS_1"/>
    <property type="match status" value="1"/>
</dbReference>
<keyword evidence="4" id="KW-0812">Transmembrane</keyword>